<evidence type="ECO:0000256" key="10">
    <source>
        <dbReference type="ARBA" id="ARBA00061799"/>
    </source>
</evidence>
<evidence type="ECO:0000256" key="9">
    <source>
        <dbReference type="ARBA" id="ARBA00053480"/>
    </source>
</evidence>
<keyword evidence="4" id="KW-0805">Transcription regulation</keyword>
<dbReference type="SUPFAM" id="SSF47095">
    <property type="entry name" value="HMG-box"/>
    <property type="match status" value="1"/>
</dbReference>
<proteinExistence type="inferred from homology"/>
<keyword evidence="5 12" id="KW-0238">DNA-binding</keyword>
<evidence type="ECO:0000259" key="14">
    <source>
        <dbReference type="PROSITE" id="PS50118"/>
    </source>
</evidence>
<evidence type="ECO:0000313" key="16">
    <source>
        <dbReference type="WBParaSite" id="Pan_g1689.t1"/>
    </source>
</evidence>
<dbReference type="GO" id="GO:0007500">
    <property type="term" value="P:mesodermal cell fate determination"/>
    <property type="evidence" value="ECO:0007669"/>
    <property type="project" value="UniProtKB-ARBA"/>
</dbReference>
<dbReference type="GO" id="GO:0007435">
    <property type="term" value="P:salivary gland morphogenesis"/>
    <property type="evidence" value="ECO:0007669"/>
    <property type="project" value="UniProtKB-ARBA"/>
</dbReference>
<dbReference type="InterPro" id="IPR009071">
    <property type="entry name" value="HMG_box_dom"/>
</dbReference>
<keyword evidence="6" id="KW-0010">Activator</keyword>
<reference evidence="15" key="1">
    <citation type="journal article" date="2013" name="Genetics">
        <title>The draft genome and transcriptome of Panagrellus redivivus are shaped by the harsh demands of a free-living lifestyle.</title>
        <authorList>
            <person name="Srinivasan J."/>
            <person name="Dillman A.R."/>
            <person name="Macchietto M.G."/>
            <person name="Heikkinen L."/>
            <person name="Lakso M."/>
            <person name="Fracchia K.M."/>
            <person name="Antoshechkin I."/>
            <person name="Mortazavi A."/>
            <person name="Wong G."/>
            <person name="Sternberg P.W."/>
        </authorList>
    </citation>
    <scope>NUCLEOTIDE SEQUENCE [LARGE SCALE GENOMIC DNA]</scope>
    <source>
        <strain evidence="15">MT8872</strain>
    </source>
</reference>
<dbReference type="PROSITE" id="PS50118">
    <property type="entry name" value="HMG_BOX_2"/>
    <property type="match status" value="1"/>
</dbReference>
<dbReference type="PANTHER" id="PTHR10373:SF38">
    <property type="entry name" value="PROTEIN PANGOLIN, ISOFORM J"/>
    <property type="match status" value="1"/>
</dbReference>
<comment type="subcellular location">
    <subcellularLocation>
        <location evidence="1">Nucleus</location>
    </subcellularLocation>
</comment>
<feature type="domain" description="HMG box" evidence="14">
    <location>
        <begin position="164"/>
        <end position="234"/>
    </location>
</feature>
<reference evidence="16" key="2">
    <citation type="submission" date="2020-10" db="UniProtKB">
        <authorList>
            <consortium name="WormBaseParasite"/>
        </authorList>
    </citation>
    <scope>IDENTIFICATION</scope>
</reference>
<dbReference type="GO" id="GO:0001222">
    <property type="term" value="F:transcription corepressor binding"/>
    <property type="evidence" value="ECO:0007669"/>
    <property type="project" value="UniProtKB-ARBA"/>
</dbReference>
<accession>A0A7E4V5Q2</accession>
<evidence type="ECO:0000256" key="3">
    <source>
        <dbReference type="ARBA" id="ARBA00022687"/>
    </source>
</evidence>
<dbReference type="GO" id="GO:0060070">
    <property type="term" value="P:canonical Wnt signaling pathway"/>
    <property type="evidence" value="ECO:0007669"/>
    <property type="project" value="TreeGrafter"/>
</dbReference>
<feature type="region of interest" description="Disordered" evidence="13">
    <location>
        <begin position="236"/>
        <end position="265"/>
    </location>
</feature>
<feature type="compositionally biased region" description="Basic and acidic residues" evidence="13">
    <location>
        <begin position="143"/>
        <end position="161"/>
    </location>
</feature>
<evidence type="ECO:0000256" key="8">
    <source>
        <dbReference type="ARBA" id="ARBA00023242"/>
    </source>
</evidence>
<dbReference type="GO" id="GO:1990907">
    <property type="term" value="C:beta-catenin-TCF complex"/>
    <property type="evidence" value="ECO:0007669"/>
    <property type="project" value="TreeGrafter"/>
</dbReference>
<evidence type="ECO:0000256" key="2">
    <source>
        <dbReference type="ARBA" id="ARBA00006569"/>
    </source>
</evidence>
<keyword evidence="8 12" id="KW-0539">Nucleus</keyword>
<protein>
    <recommendedName>
        <fullName evidence="11">dTCF</fullName>
    </recommendedName>
</protein>
<evidence type="ECO:0000256" key="6">
    <source>
        <dbReference type="ARBA" id="ARBA00023159"/>
    </source>
</evidence>
<dbReference type="Proteomes" id="UP000492821">
    <property type="component" value="Unassembled WGS sequence"/>
</dbReference>
<evidence type="ECO:0000256" key="5">
    <source>
        <dbReference type="ARBA" id="ARBA00023125"/>
    </source>
</evidence>
<comment type="subunit">
    <text evidence="10">Binds to the beta-catenin homolog arm or to gro.</text>
</comment>
<dbReference type="FunFam" id="1.10.30.10:FF:000001">
    <property type="entry name" value="transcription factor 7 isoform X2"/>
    <property type="match status" value="1"/>
</dbReference>
<evidence type="ECO:0000256" key="4">
    <source>
        <dbReference type="ARBA" id="ARBA00023015"/>
    </source>
</evidence>
<dbReference type="GO" id="GO:0000978">
    <property type="term" value="F:RNA polymerase II cis-regulatory region sequence-specific DNA binding"/>
    <property type="evidence" value="ECO:0007669"/>
    <property type="project" value="TreeGrafter"/>
</dbReference>
<evidence type="ECO:0000256" key="13">
    <source>
        <dbReference type="SAM" id="MobiDB-lite"/>
    </source>
</evidence>
<dbReference type="Gene3D" id="1.10.30.10">
    <property type="entry name" value="High mobility group box domain"/>
    <property type="match status" value="1"/>
</dbReference>
<evidence type="ECO:0000256" key="1">
    <source>
        <dbReference type="ARBA" id="ARBA00004123"/>
    </source>
</evidence>
<name>A0A7E4V5Q2_PANRE</name>
<keyword evidence="15" id="KW-1185">Reference proteome</keyword>
<dbReference type="GO" id="GO:0000981">
    <property type="term" value="F:DNA-binding transcription factor activity, RNA polymerase II-specific"/>
    <property type="evidence" value="ECO:0007669"/>
    <property type="project" value="TreeGrafter"/>
</dbReference>
<evidence type="ECO:0000256" key="11">
    <source>
        <dbReference type="ARBA" id="ARBA00080285"/>
    </source>
</evidence>
<dbReference type="GO" id="GO:0072091">
    <property type="term" value="P:regulation of stem cell proliferation"/>
    <property type="evidence" value="ECO:0007669"/>
    <property type="project" value="UniProtKB-ARBA"/>
</dbReference>
<dbReference type="SMART" id="SM00398">
    <property type="entry name" value="HMG"/>
    <property type="match status" value="1"/>
</dbReference>
<dbReference type="AlphaFoldDB" id="A0A7E4V5Q2"/>
<evidence type="ECO:0000313" key="15">
    <source>
        <dbReference type="Proteomes" id="UP000492821"/>
    </source>
</evidence>
<dbReference type="InterPro" id="IPR024940">
    <property type="entry name" value="TCF/LEF"/>
</dbReference>
<dbReference type="WBParaSite" id="Pan_g1689.t1">
    <property type="protein sequence ID" value="Pan_g1689.t1"/>
    <property type="gene ID" value="Pan_g1689"/>
</dbReference>
<organism evidence="15 16">
    <name type="scientific">Panagrellus redivivus</name>
    <name type="common">Microworm</name>
    <dbReference type="NCBI Taxonomy" id="6233"/>
    <lineage>
        <taxon>Eukaryota</taxon>
        <taxon>Metazoa</taxon>
        <taxon>Ecdysozoa</taxon>
        <taxon>Nematoda</taxon>
        <taxon>Chromadorea</taxon>
        <taxon>Rhabditida</taxon>
        <taxon>Tylenchina</taxon>
        <taxon>Panagrolaimomorpha</taxon>
        <taxon>Panagrolaimoidea</taxon>
        <taxon>Panagrolaimidae</taxon>
        <taxon>Panagrellus</taxon>
    </lineage>
</organism>
<comment type="function">
    <text evidence="9">Segment polarity protein. Functions together with arm to transduce the Wingless (Wg) signal in embryos and in developing adult tissues. Acts as a transcriptional activator, but in the absence of arm, it binds to gro and acts as a transcriptional repressor of wg-responsive genes.</text>
</comment>
<comment type="similarity">
    <text evidence="2">Belongs to the TCF/LEF family.</text>
</comment>
<dbReference type="GO" id="GO:0000785">
    <property type="term" value="C:chromatin"/>
    <property type="evidence" value="ECO:0007669"/>
    <property type="project" value="TreeGrafter"/>
</dbReference>
<dbReference type="SMART" id="SM01366">
    <property type="entry name" value="c-clamp"/>
    <property type="match status" value="1"/>
</dbReference>
<keyword evidence="7" id="KW-0804">Transcription</keyword>
<evidence type="ECO:0000256" key="12">
    <source>
        <dbReference type="PROSITE-ProRule" id="PRU00267"/>
    </source>
</evidence>
<dbReference type="PANTHER" id="PTHR10373">
    <property type="entry name" value="TRANSCRIPTION FACTOR 7 FAMILY MEMBER"/>
    <property type="match status" value="1"/>
</dbReference>
<dbReference type="InterPro" id="IPR036910">
    <property type="entry name" value="HMG_box_dom_sf"/>
</dbReference>
<feature type="DNA-binding region" description="HMG box" evidence="12">
    <location>
        <begin position="164"/>
        <end position="234"/>
    </location>
</feature>
<feature type="region of interest" description="Disordered" evidence="13">
    <location>
        <begin position="132"/>
        <end position="161"/>
    </location>
</feature>
<sequence>MADDLSDETKCFRTAIETEDTVQAEIKAEQPEIEEISDEPTKTTTTPLPFAASSTGSLMPPGMAASGLPAFASPLFSPFYPSYPNPNAMAAMTAMVMSPQYQAVAQNMAVQTMFMSAMANMKLNSPQVTPSYPAAEFGSSKPESSEVRRTPKRPMKGEVDKDRIKKPLNSFMIYKQEMRKKLMEDPEFQNKHSADINAILGQRWHMLSEEEQKVYYDKAAAEKLEHEKKYPGWSARDNYTVRNRRGGNRKQLFSSPQPGSSDQSDHKRCRALFGIENQAKWCRHCKVKKRCLLIPTDGEDLPDVAASNPAAEIQMMDKTPQPSPTVPQMNRMMPQYGMPFGMPQFGGFPGIMGMSPLAGYMPQAPINPPKYESPNPPDPK</sequence>
<dbReference type="Pfam" id="PF00505">
    <property type="entry name" value="HMG_box"/>
    <property type="match status" value="1"/>
</dbReference>
<evidence type="ECO:0000256" key="7">
    <source>
        <dbReference type="ARBA" id="ARBA00023163"/>
    </source>
</evidence>
<keyword evidence="3" id="KW-0879">Wnt signaling pathway</keyword>